<evidence type="ECO:0008006" key="3">
    <source>
        <dbReference type="Google" id="ProtNLM"/>
    </source>
</evidence>
<dbReference type="InterPro" id="IPR036291">
    <property type="entry name" value="NAD(P)-bd_dom_sf"/>
</dbReference>
<evidence type="ECO:0000313" key="1">
    <source>
        <dbReference type="EMBL" id="MQN01715.1"/>
    </source>
</evidence>
<sequence>MRIIAMYLPQYHRVPENDKWWGEGFTDWVAVKAARPLFDGHEQPNVPLNHNYYDLMDKTVMQQQANLMKKYSIDGMCIYHYYFKDGRKILEKPAENLLRWKDIDMPFCFSWANESWVRSWSKMSEGEGNPWSAKFDRKYSGEDDSGILLEQDYGSKQDWINHYEYLRPFFMDPRYIKVGNSPVFMFYKTDKISCIKEMLDVWNELARSDGLDGIFSIGANTRDYKTKGLSCSTLQEPQDTMSRFFTGKFDNGKGVMSAIDYSEICEKMIFKPTEEGQCLGAFPGYDDTPRRENGGSVVYGRSPELFEHLMTQIIVKARKMKSPFVFINAWNEWGEGMYLEPDERYGYKFLEAVSSAVKKASSSNVTFDYKKQILILSDENRAIQKTCDRYHGYWEIMDEWIRLMENDGRISDGFPEDSGKRVMIYGIGMLGKHLVKQLKKEKVNLIGAIDNKAGSNPDVQVFRPTEKLPDPDLIIVTVQYDYSGIKQKLAKKVGDNCIILSLDEILRLALERN</sequence>
<protein>
    <recommendedName>
        <fullName evidence="3">Glycosyl transferase family WbsX</fullName>
    </recommendedName>
</protein>
<dbReference type="CDD" id="cd11579">
    <property type="entry name" value="Glyco_tran_WbsX"/>
    <property type="match status" value="1"/>
</dbReference>
<dbReference type="EMBL" id="VOGC01000006">
    <property type="protein sequence ID" value="MQN01715.1"/>
    <property type="molecule type" value="Genomic_DNA"/>
</dbReference>
<dbReference type="Pfam" id="PF14307">
    <property type="entry name" value="Glyco_tran_WbsX"/>
    <property type="match status" value="1"/>
</dbReference>
<name>A0A6N7J102_9FIRM</name>
<proteinExistence type="predicted"/>
<dbReference type="AlphaFoldDB" id="A0A6N7J102"/>
<dbReference type="SUPFAM" id="SSF51735">
    <property type="entry name" value="NAD(P)-binding Rossmann-fold domains"/>
    <property type="match status" value="1"/>
</dbReference>
<gene>
    <name evidence="1" type="ORF">FRC54_07320</name>
</gene>
<evidence type="ECO:0000313" key="2">
    <source>
        <dbReference type="Proteomes" id="UP000460257"/>
    </source>
</evidence>
<dbReference type="Gene3D" id="3.20.20.80">
    <property type="entry name" value="Glycosidases"/>
    <property type="match status" value="1"/>
</dbReference>
<dbReference type="Proteomes" id="UP000460257">
    <property type="component" value="Unassembled WGS sequence"/>
</dbReference>
<comment type="caution">
    <text evidence="1">The sequence shown here is derived from an EMBL/GenBank/DDBJ whole genome shotgun (WGS) entry which is preliminary data.</text>
</comment>
<organism evidence="1 2">
    <name type="scientific">Candidatus Weimeria bifida</name>
    <dbReference type="NCBI Taxonomy" id="2599074"/>
    <lineage>
        <taxon>Bacteria</taxon>
        <taxon>Bacillati</taxon>
        <taxon>Bacillota</taxon>
        <taxon>Clostridia</taxon>
        <taxon>Lachnospirales</taxon>
        <taxon>Lachnospiraceae</taxon>
        <taxon>Candidatus Weimeria</taxon>
    </lineage>
</organism>
<dbReference type="PANTHER" id="PTHR41244:SF1">
    <property type="entry name" value="GLYCOSYLTRANSFERASE"/>
    <property type="match status" value="1"/>
</dbReference>
<dbReference type="PANTHER" id="PTHR41244">
    <property type="entry name" value="RHAMNAN SYNTHESIS F"/>
    <property type="match status" value="1"/>
</dbReference>
<dbReference type="InterPro" id="IPR032719">
    <property type="entry name" value="WbsX"/>
</dbReference>
<keyword evidence="2" id="KW-1185">Reference proteome</keyword>
<accession>A0A6N7J102</accession>
<reference evidence="1" key="1">
    <citation type="journal article" date="2020" name="Appl. Environ. Microbiol.">
        <title>Medium-Chain Fatty Acid Synthesis by 'Candidatus Weimeria bifida' gen. nov., sp. nov., and 'Candidatus Pseudoramibacter fermentans' sp. nov.</title>
        <authorList>
            <person name="Scarborough M.J."/>
            <person name="Myers K.S."/>
            <person name="Donohue T.J."/>
            <person name="Noguera D.R."/>
        </authorList>
    </citation>
    <scope>NUCLEOTIDE SEQUENCE</scope>
    <source>
        <strain evidence="1">LCO1.1</strain>
    </source>
</reference>